<dbReference type="EMBL" id="CAJNNV010003229">
    <property type="protein sequence ID" value="CAE8588589.1"/>
    <property type="molecule type" value="Genomic_DNA"/>
</dbReference>
<dbReference type="PANTHER" id="PTHR30545:SF2">
    <property type="entry name" value="SUGAR FERMENTATION STIMULATION PROTEIN A"/>
    <property type="match status" value="1"/>
</dbReference>
<keyword evidence="4" id="KW-1185">Reference proteome</keyword>
<dbReference type="Gene3D" id="3.40.1350.60">
    <property type="match status" value="1"/>
</dbReference>
<organism evidence="3 4">
    <name type="scientific">Polarella glacialis</name>
    <name type="common">Dinoflagellate</name>
    <dbReference type="NCBI Taxonomy" id="89957"/>
    <lineage>
        <taxon>Eukaryota</taxon>
        <taxon>Sar</taxon>
        <taxon>Alveolata</taxon>
        <taxon>Dinophyceae</taxon>
        <taxon>Suessiales</taxon>
        <taxon>Suessiaceae</taxon>
        <taxon>Polarella</taxon>
    </lineage>
</organism>
<protein>
    <recommendedName>
        <fullName evidence="2">SfsA N-terminal OB domain-containing protein</fullName>
    </recommendedName>
</protein>
<sequence>MLFIPHDAPLRAARLLQRRDRFLADVELEDSGEKDVAYCVNPGRMEAFSRAGARVWLSPAVLHGGRKLRWTWELIEHEGVICDTNTQRPNAIVGEVLKQRLLPGLDDWAEMRAEKVVPHAAAEEEAPRCDAPMQPTPAKQPCKSQGDEPRLTTSLKAKRTCKVKATPTSRIDFWLRHPCGQEHYLE</sequence>
<evidence type="ECO:0000313" key="4">
    <source>
        <dbReference type="Proteomes" id="UP000654075"/>
    </source>
</evidence>
<evidence type="ECO:0000259" key="2">
    <source>
        <dbReference type="Pfam" id="PF17746"/>
    </source>
</evidence>
<evidence type="ECO:0000313" key="3">
    <source>
        <dbReference type="EMBL" id="CAE8588589.1"/>
    </source>
</evidence>
<feature type="region of interest" description="Disordered" evidence="1">
    <location>
        <begin position="121"/>
        <end position="154"/>
    </location>
</feature>
<dbReference type="OrthoDB" id="199134at2759"/>
<dbReference type="Pfam" id="PF17746">
    <property type="entry name" value="SfsA_N"/>
    <property type="match status" value="1"/>
</dbReference>
<name>A0A813DPZ8_POLGL</name>
<comment type="caution">
    <text evidence="3">The sequence shown here is derived from an EMBL/GenBank/DDBJ whole genome shotgun (WGS) entry which is preliminary data.</text>
</comment>
<feature type="non-terminal residue" evidence="3">
    <location>
        <position position="1"/>
    </location>
</feature>
<dbReference type="PANTHER" id="PTHR30545">
    <property type="entry name" value="SUGAR FERMENTATION STIMULATION PROTEIN A"/>
    <property type="match status" value="1"/>
</dbReference>
<dbReference type="Proteomes" id="UP000654075">
    <property type="component" value="Unassembled WGS sequence"/>
</dbReference>
<dbReference type="Gene3D" id="2.40.50.580">
    <property type="match status" value="1"/>
</dbReference>
<accession>A0A813DPZ8</accession>
<feature type="domain" description="SfsA N-terminal OB" evidence="2">
    <location>
        <begin position="16"/>
        <end position="80"/>
    </location>
</feature>
<dbReference type="InterPro" id="IPR005224">
    <property type="entry name" value="SfsA"/>
</dbReference>
<evidence type="ECO:0000256" key="1">
    <source>
        <dbReference type="SAM" id="MobiDB-lite"/>
    </source>
</evidence>
<gene>
    <name evidence="3" type="ORF">PGLA1383_LOCUS7382</name>
</gene>
<dbReference type="AlphaFoldDB" id="A0A813DPZ8"/>
<dbReference type="GO" id="GO:0003677">
    <property type="term" value="F:DNA binding"/>
    <property type="evidence" value="ECO:0007669"/>
    <property type="project" value="InterPro"/>
</dbReference>
<proteinExistence type="predicted"/>
<reference evidence="3" key="1">
    <citation type="submission" date="2021-02" db="EMBL/GenBank/DDBJ databases">
        <authorList>
            <person name="Dougan E. K."/>
            <person name="Rhodes N."/>
            <person name="Thang M."/>
            <person name="Chan C."/>
        </authorList>
    </citation>
    <scope>NUCLEOTIDE SEQUENCE</scope>
</reference>
<dbReference type="InterPro" id="IPR041465">
    <property type="entry name" value="SfsA_N"/>
</dbReference>